<protein>
    <submittedName>
        <fullName evidence="1">Polymerase PA</fullName>
    </submittedName>
</protein>
<reference evidence="1" key="2">
    <citation type="submission" date="2020-03" db="EMBL/GenBank/DDBJ databases">
        <authorList>
            <person name="Kafer S."/>
            <person name="Paraskevopoulou S."/>
            <person name="Zirkel F."/>
            <person name="Wieseke N."/>
            <person name="Donath A."/>
            <person name="Petersen M."/>
            <person name="Jones T.C."/>
            <person name="Liu S."/>
            <person name="Zhou X."/>
            <person name="Middendorf M."/>
            <person name="Junglen S."/>
            <person name="Misof B."/>
            <person name="Drosten C."/>
        </authorList>
    </citation>
    <scope>NUCLEOTIDE SEQUENCE</scope>
    <source>
        <strain evidence="1">OKIAV186</strain>
    </source>
</reference>
<accession>A0A7D7JZN4</accession>
<reference evidence="1" key="1">
    <citation type="journal article" date="2019" name="PLoS Pathog.">
        <title>Re-assessing the diversity of negative strand RNA viruses in insects.</title>
        <authorList>
            <person name="Kafer S."/>
            <person name="Paraskevopoulou S."/>
            <person name="Zirkel F."/>
            <person name="Wieseke N."/>
            <person name="Donath A."/>
            <person name="Petersen M."/>
            <person name="Jones T.C."/>
            <person name="Liu S."/>
            <person name="Zhou X."/>
            <person name="Middendorf M."/>
            <person name="Junglen S."/>
            <person name="Misof B."/>
            <person name="Drosten C."/>
        </authorList>
    </citation>
    <scope>NUCLEOTIDE SEQUENCE</scope>
    <source>
        <strain evidence="1">OKIAV186</strain>
    </source>
</reference>
<proteinExistence type="predicted"/>
<evidence type="ECO:0000313" key="1">
    <source>
        <dbReference type="EMBL" id="QMP82410.1"/>
    </source>
</evidence>
<organism evidence="1">
    <name type="scientific">Coleopteran orthomyxo-related virus OKIAV186</name>
    <dbReference type="NCBI Taxonomy" id="2746266"/>
    <lineage>
        <taxon>Viruses</taxon>
        <taxon>Riboviria</taxon>
        <taxon>Orthornavirae</taxon>
        <taxon>Negarnaviricota</taxon>
        <taxon>Polyploviricotina</taxon>
        <taxon>Insthoviricetes</taxon>
        <taxon>Articulavirales</taxon>
        <taxon>Orthomyxoviridae</taxon>
    </lineage>
</organism>
<sequence length="516" mass="59265">MLLENLGVLDTESQLTIDIIPSVFCDEKMNEAIKDWVQDWEKEIFKEWDLKDIYPFNVKAPTAIRPNILLNKLTDLKEIERKNPIYWKGKILPEGWTNNQIGTWETDEEMVDIVIKEILNALSQDKIDCESTGYKIDPIQFLLEITSLWKGRKDNNFIVVEAEKIKESNVGKALGLGKKKRSLNPQGNEMKQKEGVEIEKLKYDFVFDEILRRFSNNIAGISREEYVYENLLLEPDDCKHPIAIVAEKSATKILKTLLKSNAALYSSKMTNFYSRLGGAYSGGTKEHNRMRRGVSYFPVYGNTSCKGKLSEESFKKHVSGIVVRGPNHARMSTDRIPICTIEILKNNEENLYLVSNIKNKIVVKTNDYIIYSKPNAILKEDTAYLTYTSTSLFSPINLVGLITMEDPCIKQNCNIIEKINRTLKGKEKWLLERFTESVVMAAVGNSRDEGYFASLRKLFMVLLSWKEGDSVANWDINSFCDKTNETLIDNPLSMHFHNTLLDLLSKFKIREDEEES</sequence>
<name>A0A7D7JZN4_9ORTO</name>
<dbReference type="EMBL" id="MT153537">
    <property type="protein sequence ID" value="QMP82410.1"/>
    <property type="molecule type" value="Viral_cRNA"/>
</dbReference>